<evidence type="ECO:0000313" key="2">
    <source>
        <dbReference type="EMBL" id="KAK7797867.1"/>
    </source>
</evidence>
<organism evidence="2 3">
    <name type="scientific">Myodes glareolus</name>
    <name type="common">Bank vole</name>
    <name type="synonym">Clethrionomys glareolus</name>
    <dbReference type="NCBI Taxonomy" id="447135"/>
    <lineage>
        <taxon>Eukaryota</taxon>
        <taxon>Metazoa</taxon>
        <taxon>Chordata</taxon>
        <taxon>Craniata</taxon>
        <taxon>Vertebrata</taxon>
        <taxon>Euteleostomi</taxon>
        <taxon>Mammalia</taxon>
        <taxon>Eutheria</taxon>
        <taxon>Euarchontoglires</taxon>
        <taxon>Glires</taxon>
        <taxon>Rodentia</taxon>
        <taxon>Myomorpha</taxon>
        <taxon>Muroidea</taxon>
        <taxon>Cricetidae</taxon>
        <taxon>Arvicolinae</taxon>
        <taxon>Myodes</taxon>
    </lineage>
</organism>
<dbReference type="AlphaFoldDB" id="A0AAW0H4W2"/>
<proteinExistence type="predicted"/>
<keyword evidence="3" id="KW-1185">Reference proteome</keyword>
<feature type="region of interest" description="Disordered" evidence="1">
    <location>
        <begin position="73"/>
        <end position="99"/>
    </location>
</feature>
<name>A0AAW0H4W2_MYOGA</name>
<comment type="caution">
    <text evidence="2">The sequence shown here is derived from an EMBL/GenBank/DDBJ whole genome shotgun (WGS) entry which is preliminary data.</text>
</comment>
<protein>
    <submittedName>
        <fullName evidence="2">Uncharacterized protein</fullName>
    </submittedName>
</protein>
<reference evidence="2 3" key="1">
    <citation type="journal article" date="2023" name="bioRxiv">
        <title>Conserved and derived expression patterns and positive selection on dental genes reveal complex evolutionary context of ever-growing rodent molars.</title>
        <authorList>
            <person name="Calamari Z.T."/>
            <person name="Song A."/>
            <person name="Cohen E."/>
            <person name="Akter M."/>
            <person name="Roy R.D."/>
            <person name="Hallikas O."/>
            <person name="Christensen M.M."/>
            <person name="Li P."/>
            <person name="Marangoni P."/>
            <person name="Jernvall J."/>
            <person name="Klein O.D."/>
        </authorList>
    </citation>
    <scope>NUCLEOTIDE SEQUENCE [LARGE SCALE GENOMIC DNA]</scope>
    <source>
        <strain evidence="2">V071</strain>
    </source>
</reference>
<gene>
    <name evidence="2" type="ORF">U0070_004477</name>
</gene>
<accession>A0AAW0H4W2</accession>
<dbReference type="EMBL" id="JBBHLL010000764">
    <property type="protein sequence ID" value="KAK7797867.1"/>
    <property type="molecule type" value="Genomic_DNA"/>
</dbReference>
<evidence type="ECO:0000313" key="3">
    <source>
        <dbReference type="Proteomes" id="UP001488838"/>
    </source>
</evidence>
<dbReference type="Proteomes" id="UP001488838">
    <property type="component" value="Unassembled WGS sequence"/>
</dbReference>
<evidence type="ECO:0000256" key="1">
    <source>
        <dbReference type="SAM" id="MobiDB-lite"/>
    </source>
</evidence>
<sequence length="193" mass="22252">MENLSSFPLLPHPSPNATLLHYSERKLAEQLKAQLKEANKFKETIAQISTQRSRIKHEDEEVILTRRDESGRVWPVNTPGGTLDMKAKRRKRQGVSTHEDKERIRYFPDDHHLSLKDLVKNEKMGRDIDQNRLFMRMASKRATLPMWPPGPKSPPSPHFTHRLREGRARTRAATSLGVRLLAAFSDWLSLSVT</sequence>